<dbReference type="InterPro" id="IPR003409">
    <property type="entry name" value="MORN"/>
</dbReference>
<keyword evidence="2" id="KW-1133">Transmembrane helix</keyword>
<sequence length="794" mass="87824">MVILMQTSVSWCHCHPRRRFRVAFILTQIAFSTLLGVVSTGAGLCGEAGRPELDRRIGALEERGQWRTKVQSVFNPVTRALGRQTYTVLDFNPSRDLEFSWQPNKLSRPIGGRIRGAGRLTWVLKNRPSYDPSSVFAAFRGTFVEGRLEGQGSYAESSGLKYEGQWRHGLMNGAGKLQLPDGSEYVGNFVDGDASGQGRLIDITGELYEGRFAHGRRDGQGITTLPNGISYPSFWLGGQETERSRGVRVAQAGNTAIPTISDDVRIGIAVDRRLPAQVVGSDRALWYAVSNSAGGFQIRPGNSRLLKMWREKAELQLTFLEEVQEFGTGILGQTKQQLVPLNLRVELQNRSSRDIQVNGLYLDVQTSTTETKPAIQINVGSITDCNGLVEGAYSSGFTIKNYGWSVAEDVGLKLDLIAPQAPDSPMKISKALGNLDKTVRLDIESDLKAMGVDTNYLGGLQEGFICDPKTPSVCLNRLRAAGKFGRLANYVQMQDTTFVLRFAGVLHYTWHDAQSKVQSWENPFTATLPLGFIKPTAFCGAEGGGPQIITTKTQQFKLDATAYKIPVAYQTTISSSRTVPLVFPLEAPKASSHDFVVVVQLADGREIRSRPINLLYYRPRWFNQDEAPDRAFGDELSDDGLYLANYALNGADLKQIQSPSGDGCSSACKADRRCVGFTEDQWSAVCYLKSEITSMRHDPRSSSNLKKGIKRPPLAITQFVVQRFSKRKFDNEWPYRANLNSTVDECEQSCKKYEDCTAYNFVGTTRVCFLFDEGVTKPSPISTIDSGVKFQPAQ</sequence>
<dbReference type="InterPro" id="IPR003609">
    <property type="entry name" value="Pan_app"/>
</dbReference>
<dbReference type="AlphaFoldDB" id="A0A1X3FPA0"/>
<evidence type="ECO:0000259" key="3">
    <source>
        <dbReference type="Pfam" id="PF00024"/>
    </source>
</evidence>
<dbReference type="Gene3D" id="3.50.4.10">
    <property type="entry name" value="Hepatocyte Growth Factor"/>
    <property type="match status" value="2"/>
</dbReference>
<keyword evidence="2" id="KW-0472">Membrane</keyword>
<keyword evidence="2" id="KW-0812">Transmembrane</keyword>
<evidence type="ECO:0000313" key="5">
    <source>
        <dbReference type="EMBL" id="OSJ06093.1"/>
    </source>
</evidence>
<accession>A0A1X3FPA0</accession>
<comment type="caution">
    <text evidence="5">The sequence shown here is derived from an EMBL/GenBank/DDBJ whole genome shotgun (WGS) entry which is preliminary data.</text>
</comment>
<feature type="domain" description="Apple" evidence="3">
    <location>
        <begin position="724"/>
        <end position="777"/>
    </location>
</feature>
<organism evidence="5 6">
    <name type="scientific">Bradyrhizobium canariense</name>
    <dbReference type="NCBI Taxonomy" id="255045"/>
    <lineage>
        <taxon>Bacteria</taxon>
        <taxon>Pseudomonadati</taxon>
        <taxon>Pseudomonadota</taxon>
        <taxon>Alphaproteobacteria</taxon>
        <taxon>Hyphomicrobiales</taxon>
        <taxon>Nitrobacteraceae</taxon>
        <taxon>Bradyrhizobium</taxon>
    </lineage>
</organism>
<dbReference type="SUPFAM" id="SSF82185">
    <property type="entry name" value="Histone H3 K4-specific methyltransferase SET7/9 N-terminal domain"/>
    <property type="match status" value="1"/>
</dbReference>
<dbReference type="PANTHER" id="PTHR23084:SF263">
    <property type="entry name" value="MORN REPEAT-CONTAINING PROTEIN 1"/>
    <property type="match status" value="1"/>
</dbReference>
<dbReference type="EMBL" id="NAFI01000180">
    <property type="protein sequence ID" value="OSJ06093.1"/>
    <property type="molecule type" value="Genomic_DNA"/>
</dbReference>
<dbReference type="Pfam" id="PF00024">
    <property type="entry name" value="PAN_1"/>
    <property type="match status" value="1"/>
</dbReference>
<name>A0A1X3FPA0_9BRAD</name>
<dbReference type="Pfam" id="PF02493">
    <property type="entry name" value="MORN"/>
    <property type="match status" value="4"/>
</dbReference>
<feature type="domain" description="Apple" evidence="4">
    <location>
        <begin position="648"/>
        <end position="689"/>
    </location>
</feature>
<evidence type="ECO:0000259" key="4">
    <source>
        <dbReference type="Pfam" id="PF14295"/>
    </source>
</evidence>
<dbReference type="Gene3D" id="2.20.110.10">
    <property type="entry name" value="Histone H3 K4-specific methyltransferase SET7/9 N-terminal domain"/>
    <property type="match status" value="2"/>
</dbReference>
<reference evidence="5 6" key="1">
    <citation type="submission" date="2017-03" db="EMBL/GenBank/DDBJ databases">
        <title>Whole genome sequences of fourteen strains of Bradyrhizobium canariense and one strain of Bradyrhizobium japonicum isolated from Lupinus (Papilionoideae: Genisteae) species in Algeria.</title>
        <authorList>
            <person name="Crovadore J."/>
            <person name="Chekireb D."/>
            <person name="Brachmann A."/>
            <person name="Chablais R."/>
            <person name="Cochard B."/>
            <person name="Lefort F."/>
        </authorList>
    </citation>
    <scope>NUCLEOTIDE SEQUENCE [LARGE SCALE GENOMIC DNA]</scope>
    <source>
        <strain evidence="5 6">UBMA195</strain>
    </source>
</reference>
<dbReference type="Pfam" id="PF14295">
    <property type="entry name" value="PAN_4"/>
    <property type="match status" value="1"/>
</dbReference>
<protein>
    <recommendedName>
        <fullName evidence="3 4">Apple domain-containing protein</fullName>
    </recommendedName>
</protein>
<dbReference type="SMART" id="SM00698">
    <property type="entry name" value="MORN"/>
    <property type="match status" value="3"/>
</dbReference>
<gene>
    <name evidence="5" type="ORF">BSZ18_23360</name>
</gene>
<proteinExistence type="predicted"/>
<keyword evidence="1" id="KW-0677">Repeat</keyword>
<evidence type="ECO:0000256" key="1">
    <source>
        <dbReference type="ARBA" id="ARBA00022737"/>
    </source>
</evidence>
<dbReference type="PANTHER" id="PTHR23084">
    <property type="entry name" value="PHOSPHATIDYLINOSITOL-4-PHOSPHATE 5-KINASE RELATED"/>
    <property type="match status" value="1"/>
</dbReference>
<dbReference type="Proteomes" id="UP000193553">
    <property type="component" value="Unassembled WGS sequence"/>
</dbReference>
<evidence type="ECO:0000313" key="6">
    <source>
        <dbReference type="Proteomes" id="UP000193553"/>
    </source>
</evidence>
<feature type="transmembrane region" description="Helical" evidence="2">
    <location>
        <begin position="20"/>
        <end position="44"/>
    </location>
</feature>
<evidence type="ECO:0000256" key="2">
    <source>
        <dbReference type="SAM" id="Phobius"/>
    </source>
</evidence>